<dbReference type="GO" id="GO:0015421">
    <property type="term" value="F:ABC-type oligopeptide transporter activity"/>
    <property type="evidence" value="ECO:0007669"/>
    <property type="project" value="TreeGrafter"/>
</dbReference>
<evidence type="ECO:0000256" key="3">
    <source>
        <dbReference type="ARBA" id="ARBA00012191"/>
    </source>
</evidence>
<dbReference type="CDD" id="cd03249">
    <property type="entry name" value="ABC_MTABC3_MDL1_MDL2"/>
    <property type="match status" value="2"/>
</dbReference>
<keyword evidence="4" id="KW-0813">Transport</keyword>
<dbReference type="PANTHER" id="PTHR43394">
    <property type="entry name" value="ATP-DEPENDENT PERMEASE MDL1, MITOCHONDRIAL"/>
    <property type="match status" value="1"/>
</dbReference>
<dbReference type="SMART" id="SM00382">
    <property type="entry name" value="AAA"/>
    <property type="match status" value="2"/>
</dbReference>
<keyword evidence="9" id="KW-1278">Translocase</keyword>
<evidence type="ECO:0000256" key="11">
    <source>
        <dbReference type="ARBA" id="ARBA00023136"/>
    </source>
</evidence>
<dbReference type="GO" id="GO:0005743">
    <property type="term" value="C:mitochondrial inner membrane"/>
    <property type="evidence" value="ECO:0007669"/>
    <property type="project" value="TreeGrafter"/>
</dbReference>
<evidence type="ECO:0000256" key="8">
    <source>
        <dbReference type="ARBA" id="ARBA00022840"/>
    </source>
</evidence>
<feature type="transmembrane region" description="Helical" evidence="15">
    <location>
        <begin position="816"/>
        <end position="833"/>
    </location>
</feature>
<evidence type="ECO:0000256" key="13">
    <source>
        <dbReference type="ARBA" id="ARBA00034018"/>
    </source>
</evidence>
<dbReference type="PANTHER" id="PTHR43394:SF27">
    <property type="entry name" value="ATP-DEPENDENT TRANSLOCASE ABCB1-LIKE"/>
    <property type="match status" value="1"/>
</dbReference>
<dbReference type="Gene3D" id="1.20.1560.10">
    <property type="entry name" value="ABC transporter type 1, transmembrane domain"/>
    <property type="match status" value="2"/>
</dbReference>
<dbReference type="Pfam" id="PF00005">
    <property type="entry name" value="ABC_tran"/>
    <property type="match status" value="2"/>
</dbReference>
<evidence type="ECO:0000256" key="12">
    <source>
        <dbReference type="ARBA" id="ARBA00023180"/>
    </source>
</evidence>
<feature type="transmembrane region" description="Helical" evidence="15">
    <location>
        <begin position="48"/>
        <end position="67"/>
    </location>
</feature>
<evidence type="ECO:0000313" key="19">
    <source>
        <dbReference type="Proteomes" id="UP001153636"/>
    </source>
</evidence>
<keyword evidence="11 15" id="KW-0472">Membrane</keyword>
<dbReference type="InterPro" id="IPR036640">
    <property type="entry name" value="ABC1_TM_sf"/>
</dbReference>
<dbReference type="GO" id="GO:0016887">
    <property type="term" value="F:ATP hydrolysis activity"/>
    <property type="evidence" value="ECO:0007669"/>
    <property type="project" value="InterPro"/>
</dbReference>
<feature type="domain" description="ABC transporter" evidence="16">
    <location>
        <begin position="393"/>
        <end position="629"/>
    </location>
</feature>
<dbReference type="CDD" id="cd18578">
    <property type="entry name" value="ABC_6TM_Pgp_ABCB1_D2_like"/>
    <property type="match status" value="1"/>
</dbReference>
<feature type="transmembrane region" description="Helical" evidence="15">
    <location>
        <begin position="285"/>
        <end position="306"/>
    </location>
</feature>
<keyword evidence="12" id="KW-0325">Glycoprotein</keyword>
<dbReference type="SUPFAM" id="SSF90123">
    <property type="entry name" value="ABC transporter transmembrane region"/>
    <property type="match status" value="2"/>
</dbReference>
<keyword evidence="5 15" id="KW-0812">Transmembrane</keyword>
<proteinExistence type="inferred from homology"/>
<feature type="transmembrane region" description="Helical" evidence="15">
    <location>
        <begin position="737"/>
        <end position="760"/>
    </location>
</feature>
<sequence length="1259" mass="139988">MEQKVKNCETKENGKEKNKEYPEKIKEKKDESVSYFKLFKYATSLDKFCMITGALCATISGVIQPFLMQYFGEVTGAIVEYATKYDPELWYEEIDEINANLEYAVWLFAVKSCVTGIVVIVTSYLSCVLFSYSAIRQIYKIRKKFLEKTLNQDIEWFDMNKTDFATTFTQNITKIEEGIGDKIGIFIFFESCFLAGVIMGIVNGWKLALVCMVSLPLSTGIMMIISWVSTKFSAQEMESYAAAGSIAEEVLSSIKTVVAFEGHDKETSRYNTQLRFAKKNNIKRGFFNAISNGCLWFFVYACYALSFWYGVTLILEERHLPEEEQIYTPGNMVTVFFSTLIATWNFGQGAPLLETFGTAKGAAQKIFTVLESEPKIKKYVNTGRKPKKFMKHIKFEHVFFNYPSRPDVKVLQGFNLQIDHGETVALVGSSGCGKSTCIQLLQRFYDPLIGKVKIDDINIRDLNMTWLKQKIAVVSQEPALFGTTVAENIRYGKLTATQHEIEEAAKKANAHRFIMTLPHGYQTILGERGSQLSGGQKQRIAIARALVKKPEILLLDEATSALDTTSEAEVQAALDSISGACTTIIVAHRLSTIRNANRIVVVNAGKVLEVGTHSELMDKQGEYYNLITSQGLTDTNEDKGSKRLSRALSAGAKSACSEYDEEYEEEAIVEQPKTKGVLGKVMKMNRGEWFYILLGCLSSIVTGASLPVYGLVFGGIMGVLANDQDEVVRSESNIYCVYFLILGIATGLAMFMQMFTFVIAGESLTLKIRANTFMAMLKQEIGWYDRKENGVGALCAQLASDAGAVQGAAGVQIGTTLNFISTFVLTCAFAFYYEWRITLVLLSLSPAIFFSIYFEQKMMNEDARKNQKMLEKSAKLAVEAIGNIRTVVSLGCEKVFLEQYVNELSPYLATAKKKSHIKGIVQGMARSLLMFSYAAGIKYGANLIISGEIDYGTVFTVNEVMIVGTWSVGNALSLSPNFQKGLLAASRIIALLERIPAVRNIINPIKSLWDDESIEFSQIYFSYPTRPSVSILNALNLSVLKGKTVALVGSSGCGKSTIIQLLERFYDPGYGEISIDDVDTKNMELKTLRSQLGIVSQEPNLFDLTIAENIAYGDNYKTVDMDTIIEAAKAANIHKFITQLPLGYETKIGSKGSHLSGGQKQRIAIARALVRNPKILLLDEATSALDNESEKIVQEALDNARKGRTCITIAHRLTTIQDADVICVLKEGFVAEMGTHQELLDKRGLYYKFYKLQSVQSVK</sequence>
<dbReference type="PROSITE" id="PS50929">
    <property type="entry name" value="ABC_TM1F"/>
    <property type="match status" value="2"/>
</dbReference>
<evidence type="ECO:0000256" key="1">
    <source>
        <dbReference type="ARBA" id="ARBA00004141"/>
    </source>
</evidence>
<dbReference type="FunFam" id="3.40.50.300:FF:000205">
    <property type="entry name" value="ABC transporter B family member 4"/>
    <property type="match status" value="1"/>
</dbReference>
<dbReference type="InterPro" id="IPR017871">
    <property type="entry name" value="ABC_transporter-like_CS"/>
</dbReference>
<feature type="transmembrane region" description="Helical" evidence="15">
    <location>
        <begin position="103"/>
        <end position="135"/>
    </location>
</feature>
<dbReference type="GO" id="GO:0090374">
    <property type="term" value="P:oligopeptide export from mitochondrion"/>
    <property type="evidence" value="ECO:0007669"/>
    <property type="project" value="TreeGrafter"/>
</dbReference>
<feature type="region of interest" description="Disordered" evidence="14">
    <location>
        <begin position="1"/>
        <end position="23"/>
    </location>
</feature>
<evidence type="ECO:0000256" key="9">
    <source>
        <dbReference type="ARBA" id="ARBA00022967"/>
    </source>
</evidence>
<dbReference type="InterPro" id="IPR011527">
    <property type="entry name" value="ABC1_TM_dom"/>
</dbReference>
<dbReference type="InterPro" id="IPR003439">
    <property type="entry name" value="ABC_transporter-like_ATP-bd"/>
</dbReference>
<dbReference type="Proteomes" id="UP001153636">
    <property type="component" value="Chromosome 1"/>
</dbReference>
<keyword evidence="19" id="KW-1185">Reference proteome</keyword>
<keyword evidence="6" id="KW-0677">Repeat</keyword>
<dbReference type="AlphaFoldDB" id="A0A9P0CH06"/>
<dbReference type="InterPro" id="IPR039421">
    <property type="entry name" value="Type_1_exporter"/>
</dbReference>
<keyword evidence="8" id="KW-0067">ATP-binding</keyword>
<dbReference type="FunFam" id="1.20.1560.10:FF:000018">
    <property type="entry name" value="ATP-binding cassette subfamily B member 11"/>
    <property type="match status" value="1"/>
</dbReference>
<dbReference type="InterPro" id="IPR027417">
    <property type="entry name" value="P-loop_NTPase"/>
</dbReference>
<dbReference type="Gene3D" id="3.40.50.300">
    <property type="entry name" value="P-loop containing nucleotide triphosphate hydrolases"/>
    <property type="match status" value="2"/>
</dbReference>
<dbReference type="OrthoDB" id="6500128at2759"/>
<dbReference type="SUPFAM" id="SSF52540">
    <property type="entry name" value="P-loop containing nucleoside triphosphate hydrolases"/>
    <property type="match status" value="2"/>
</dbReference>
<dbReference type="EC" id="7.6.2.2" evidence="3"/>
<dbReference type="GO" id="GO:0008559">
    <property type="term" value="F:ABC-type xenobiotic transporter activity"/>
    <property type="evidence" value="ECO:0007669"/>
    <property type="project" value="UniProtKB-EC"/>
</dbReference>
<feature type="transmembrane region" description="Helical" evidence="15">
    <location>
        <begin position="839"/>
        <end position="855"/>
    </location>
</feature>
<evidence type="ECO:0000313" key="18">
    <source>
        <dbReference type="EMBL" id="CAH1099024.1"/>
    </source>
</evidence>
<dbReference type="InterPro" id="IPR003593">
    <property type="entry name" value="AAA+_ATPase"/>
</dbReference>
<evidence type="ECO:0000256" key="15">
    <source>
        <dbReference type="SAM" id="Phobius"/>
    </source>
</evidence>
<dbReference type="PROSITE" id="PS00211">
    <property type="entry name" value="ABC_TRANSPORTER_1"/>
    <property type="match status" value="2"/>
</dbReference>
<evidence type="ECO:0000256" key="4">
    <source>
        <dbReference type="ARBA" id="ARBA00022448"/>
    </source>
</evidence>
<evidence type="ECO:0000259" key="17">
    <source>
        <dbReference type="PROSITE" id="PS50929"/>
    </source>
</evidence>
<evidence type="ECO:0000256" key="2">
    <source>
        <dbReference type="ARBA" id="ARBA00007577"/>
    </source>
</evidence>
<evidence type="ECO:0000259" key="16">
    <source>
        <dbReference type="PROSITE" id="PS50893"/>
    </source>
</evidence>
<dbReference type="FunFam" id="3.40.50.300:FF:000479">
    <property type="entry name" value="Multidrug resistance protein 1A"/>
    <property type="match status" value="1"/>
</dbReference>
<dbReference type="GO" id="GO:0097254">
    <property type="term" value="P:renal tubular secretion"/>
    <property type="evidence" value="ECO:0007669"/>
    <property type="project" value="UniProtKB-ARBA"/>
</dbReference>
<comment type="catalytic activity">
    <reaction evidence="13">
        <text>ATP + H2O + xenobioticSide 1 = ADP + phosphate + xenobioticSide 2.</text>
        <dbReference type="EC" id="7.6.2.2"/>
    </reaction>
</comment>
<feature type="domain" description="ABC transmembrane type-1" evidence="17">
    <location>
        <begin position="51"/>
        <end position="358"/>
    </location>
</feature>
<dbReference type="GO" id="GO:0017085">
    <property type="term" value="P:response to insecticide"/>
    <property type="evidence" value="ECO:0007669"/>
    <property type="project" value="UniProtKB-ARBA"/>
</dbReference>
<protein>
    <recommendedName>
        <fullName evidence="3">ABC-type xenobiotic transporter</fullName>
        <ecNumber evidence="3">7.6.2.2</ecNumber>
    </recommendedName>
</protein>
<dbReference type="CDD" id="cd18577">
    <property type="entry name" value="ABC_6TM_Pgp_ABCB1_D1_like"/>
    <property type="match status" value="1"/>
</dbReference>
<feature type="transmembrane region" description="Helical" evidence="15">
    <location>
        <begin position="689"/>
        <end position="717"/>
    </location>
</feature>
<dbReference type="GO" id="GO:0005524">
    <property type="term" value="F:ATP binding"/>
    <property type="evidence" value="ECO:0007669"/>
    <property type="project" value="UniProtKB-KW"/>
</dbReference>
<dbReference type="EMBL" id="OV651813">
    <property type="protein sequence ID" value="CAH1099024.1"/>
    <property type="molecule type" value="Genomic_DNA"/>
</dbReference>
<organism evidence="18 19">
    <name type="scientific">Psylliodes chrysocephalus</name>
    <dbReference type="NCBI Taxonomy" id="3402493"/>
    <lineage>
        <taxon>Eukaryota</taxon>
        <taxon>Metazoa</taxon>
        <taxon>Ecdysozoa</taxon>
        <taxon>Arthropoda</taxon>
        <taxon>Hexapoda</taxon>
        <taxon>Insecta</taxon>
        <taxon>Pterygota</taxon>
        <taxon>Neoptera</taxon>
        <taxon>Endopterygota</taxon>
        <taxon>Coleoptera</taxon>
        <taxon>Polyphaga</taxon>
        <taxon>Cucujiformia</taxon>
        <taxon>Chrysomeloidea</taxon>
        <taxon>Chrysomelidae</taxon>
        <taxon>Galerucinae</taxon>
        <taxon>Alticini</taxon>
        <taxon>Psylliodes</taxon>
    </lineage>
</organism>
<dbReference type="PROSITE" id="PS50893">
    <property type="entry name" value="ABC_TRANSPORTER_2"/>
    <property type="match status" value="2"/>
</dbReference>
<evidence type="ECO:0000256" key="14">
    <source>
        <dbReference type="SAM" id="MobiDB-lite"/>
    </source>
</evidence>
<dbReference type="FunFam" id="1.20.1560.10:FF:000009">
    <property type="entry name" value="ABC transporter B family member 1"/>
    <property type="match status" value="1"/>
</dbReference>
<gene>
    <name evidence="18" type="ORF">PSYICH_LOCUS1338</name>
</gene>
<evidence type="ECO:0000256" key="5">
    <source>
        <dbReference type="ARBA" id="ARBA00022692"/>
    </source>
</evidence>
<reference evidence="18" key="1">
    <citation type="submission" date="2022-01" db="EMBL/GenBank/DDBJ databases">
        <authorList>
            <person name="King R."/>
        </authorList>
    </citation>
    <scope>NUCLEOTIDE SEQUENCE</scope>
</reference>
<feature type="domain" description="ABC transmembrane type-1" evidence="17">
    <location>
        <begin position="693"/>
        <end position="980"/>
    </location>
</feature>
<accession>A0A9P0CH06</accession>
<comment type="similarity">
    <text evidence="2">Belongs to the ABC transporter superfamily. ABCB family. Multidrug resistance exporter (TC 3.A.1.201) subfamily.</text>
</comment>
<evidence type="ECO:0000256" key="6">
    <source>
        <dbReference type="ARBA" id="ARBA00022737"/>
    </source>
</evidence>
<evidence type="ECO:0000256" key="7">
    <source>
        <dbReference type="ARBA" id="ARBA00022741"/>
    </source>
</evidence>
<feature type="transmembrane region" description="Helical" evidence="15">
    <location>
        <begin position="183"/>
        <end position="201"/>
    </location>
</feature>
<keyword evidence="7" id="KW-0547">Nucleotide-binding</keyword>
<evidence type="ECO:0000256" key="10">
    <source>
        <dbReference type="ARBA" id="ARBA00022989"/>
    </source>
</evidence>
<comment type="subcellular location">
    <subcellularLocation>
        <location evidence="1">Membrane</location>
        <topology evidence="1">Multi-pass membrane protein</topology>
    </subcellularLocation>
</comment>
<dbReference type="Pfam" id="PF00664">
    <property type="entry name" value="ABC_membrane"/>
    <property type="match status" value="2"/>
</dbReference>
<name>A0A9P0CH06_9CUCU</name>
<feature type="transmembrane region" description="Helical" evidence="15">
    <location>
        <begin position="207"/>
        <end position="228"/>
    </location>
</feature>
<feature type="domain" description="ABC transporter" evidence="16">
    <location>
        <begin position="1014"/>
        <end position="1252"/>
    </location>
</feature>
<keyword evidence="10 15" id="KW-1133">Transmembrane helix</keyword>